<dbReference type="PANTHER" id="PTHR12905">
    <property type="entry name" value="METALLOPHOSPHOESTERASE"/>
    <property type="match status" value="1"/>
</dbReference>
<organism evidence="1 2">
    <name type="scientific">Lachnellula hyalina</name>
    <dbReference type="NCBI Taxonomy" id="1316788"/>
    <lineage>
        <taxon>Eukaryota</taxon>
        <taxon>Fungi</taxon>
        <taxon>Dikarya</taxon>
        <taxon>Ascomycota</taxon>
        <taxon>Pezizomycotina</taxon>
        <taxon>Leotiomycetes</taxon>
        <taxon>Helotiales</taxon>
        <taxon>Lachnaceae</taxon>
        <taxon>Lachnellula</taxon>
    </lineage>
</organism>
<dbReference type="Gene3D" id="3.60.21.10">
    <property type="match status" value="1"/>
</dbReference>
<dbReference type="GO" id="GO:0016829">
    <property type="term" value="F:lyase activity"/>
    <property type="evidence" value="ECO:0007669"/>
    <property type="project" value="UniProtKB-KW"/>
</dbReference>
<dbReference type="Proteomes" id="UP000431533">
    <property type="component" value="Unassembled WGS sequence"/>
</dbReference>
<comment type="caution">
    <text evidence="1">The sequence shown here is derived from an EMBL/GenBank/DDBJ whole genome shotgun (WGS) entry which is preliminary data.</text>
</comment>
<evidence type="ECO:0000313" key="2">
    <source>
        <dbReference type="Proteomes" id="UP000431533"/>
    </source>
</evidence>
<gene>
    <name evidence="1" type="primary">rglC_3</name>
    <name evidence="1" type="ORF">LHYA1_G001145</name>
</gene>
<dbReference type="EMBL" id="QGMH01000010">
    <property type="protein sequence ID" value="TVY30119.1"/>
    <property type="molecule type" value="Genomic_DNA"/>
</dbReference>
<dbReference type="RefSeq" id="XP_031008905.1">
    <property type="nucleotide sequence ID" value="XM_031146131.1"/>
</dbReference>
<evidence type="ECO:0000313" key="1">
    <source>
        <dbReference type="EMBL" id="TVY30119.1"/>
    </source>
</evidence>
<keyword evidence="2" id="KW-1185">Reference proteome</keyword>
<name>A0A8H8U1J9_9HELO</name>
<dbReference type="GeneID" id="41981343"/>
<reference evidence="1 2" key="1">
    <citation type="submission" date="2018-05" db="EMBL/GenBank/DDBJ databases">
        <title>Genome sequencing and assembly of the regulated plant pathogen Lachnellula willkommii and related sister species for the development of diagnostic species identification markers.</title>
        <authorList>
            <person name="Giroux E."/>
            <person name="Bilodeau G."/>
        </authorList>
    </citation>
    <scope>NUCLEOTIDE SEQUENCE [LARGE SCALE GENOMIC DNA]</scope>
    <source>
        <strain evidence="1 2">CBS 185.66</strain>
    </source>
</reference>
<dbReference type="InterPro" id="IPR051693">
    <property type="entry name" value="UPF0046_metallophosphoest"/>
</dbReference>
<sequence length="119" mass="13587">MQVFSGQSLEFEFLGFKGFISSAQEACISHYDTISVICFSDTHITKPTVPDGDILLHAGDLSQYGFFDEIQAQLDWLNAQSHRYNIIIAETHDLIPDEKFVKAYRDRETAKPRKSRTDL</sequence>
<dbReference type="PANTHER" id="PTHR12905:SF28">
    <property type="entry name" value="RHAMNOGALACTURONATE LYASE C-RELATED"/>
    <property type="match status" value="1"/>
</dbReference>
<accession>A0A8H8U1J9</accession>
<protein>
    <submittedName>
        <fullName evidence="1">Putative rhamnogalacturonate lyase C</fullName>
    </submittedName>
</protein>
<dbReference type="SUPFAM" id="SSF56300">
    <property type="entry name" value="Metallo-dependent phosphatases"/>
    <property type="match status" value="1"/>
</dbReference>
<keyword evidence="1" id="KW-0456">Lyase</keyword>
<dbReference type="InterPro" id="IPR029052">
    <property type="entry name" value="Metallo-depent_PP-like"/>
</dbReference>
<proteinExistence type="predicted"/>
<dbReference type="AlphaFoldDB" id="A0A8H8U1J9"/>
<dbReference type="OrthoDB" id="630188at2759"/>